<dbReference type="PANTHER" id="PTHR43179:SF7">
    <property type="entry name" value="RHAMNOSYLTRANSFERASE WBBL"/>
    <property type="match status" value="1"/>
</dbReference>
<keyword evidence="3" id="KW-1185">Reference proteome</keyword>
<dbReference type="InterPro" id="IPR001173">
    <property type="entry name" value="Glyco_trans_2-like"/>
</dbReference>
<dbReference type="Gene3D" id="3.90.550.10">
    <property type="entry name" value="Spore Coat Polysaccharide Biosynthesis Protein SpsA, Chain A"/>
    <property type="match status" value="1"/>
</dbReference>
<organism evidence="2 3">
    <name type="scientific">Oxynema aestuarii AP17</name>
    <dbReference type="NCBI Taxonomy" id="2064643"/>
    <lineage>
        <taxon>Bacteria</taxon>
        <taxon>Bacillati</taxon>
        <taxon>Cyanobacteriota</taxon>
        <taxon>Cyanophyceae</taxon>
        <taxon>Oscillatoriophycideae</taxon>
        <taxon>Oscillatoriales</taxon>
        <taxon>Oscillatoriaceae</taxon>
        <taxon>Oxynema</taxon>
        <taxon>Oxynema aestuarii</taxon>
    </lineage>
</organism>
<dbReference type="RefSeq" id="WP_168569714.1">
    <property type="nucleotide sequence ID" value="NZ_CP051167.1"/>
</dbReference>
<sequence>MANQTIAALMTCHNRKTQTLASLDSFFTQTLPPDVRLSAYLVDDASTDGTSEAVRDRYPQTQIYRGDGNLFWNGGMRRAFEEALAGNYTYYLWLNDDTILYPDTIARLLEYAEQLEENTAAHRFVLIGSTCDPDTGNLTYGGMVRATWWHPLKFQLLPTADTLQTCHTMNGNCVLIPREIAQSVGNLDPNFVHSTGDLDYGLRVRQAGGTLWVLPGYVGTCKQNPREADVWENPNLNLWERLKKVSQPKGLPVQEWKVFAKRHAGPFWPFYWSLPYVRLVVAAVFGGKMGSQING</sequence>
<proteinExistence type="predicted"/>
<dbReference type="SUPFAM" id="SSF53448">
    <property type="entry name" value="Nucleotide-diphospho-sugar transferases"/>
    <property type="match status" value="1"/>
</dbReference>
<dbReference type="InterPro" id="IPR029044">
    <property type="entry name" value="Nucleotide-diphossugar_trans"/>
</dbReference>
<feature type="domain" description="Glycosyltransferase 2-like" evidence="1">
    <location>
        <begin position="9"/>
        <end position="182"/>
    </location>
</feature>
<dbReference type="KEGG" id="oxy:HCG48_14015"/>
<dbReference type="Pfam" id="PF00535">
    <property type="entry name" value="Glycos_transf_2"/>
    <property type="match status" value="1"/>
</dbReference>
<reference evidence="2 3" key="1">
    <citation type="submission" date="2020-04" db="EMBL/GenBank/DDBJ databases">
        <authorList>
            <person name="Basu S."/>
            <person name="Maruthanayagam V."/>
            <person name="Chakraborty S."/>
            <person name="Pramanik A."/>
            <person name="Mukherjee J."/>
            <person name="Brink B."/>
        </authorList>
    </citation>
    <scope>NUCLEOTIDE SEQUENCE [LARGE SCALE GENOMIC DNA]</scope>
    <source>
        <strain evidence="2 3">AP17</strain>
    </source>
</reference>
<dbReference type="GO" id="GO:0016740">
    <property type="term" value="F:transferase activity"/>
    <property type="evidence" value="ECO:0007669"/>
    <property type="project" value="UniProtKB-KW"/>
</dbReference>
<dbReference type="AlphaFoldDB" id="A0A6H1TY85"/>
<evidence type="ECO:0000313" key="3">
    <source>
        <dbReference type="Proteomes" id="UP000500857"/>
    </source>
</evidence>
<dbReference type="Proteomes" id="UP000500857">
    <property type="component" value="Chromosome"/>
</dbReference>
<name>A0A6H1TY85_9CYAN</name>
<accession>A0A6H1TY85</accession>
<keyword evidence="2" id="KW-0808">Transferase</keyword>
<evidence type="ECO:0000259" key="1">
    <source>
        <dbReference type="Pfam" id="PF00535"/>
    </source>
</evidence>
<evidence type="ECO:0000313" key="2">
    <source>
        <dbReference type="EMBL" id="QIZ71562.1"/>
    </source>
</evidence>
<dbReference type="PANTHER" id="PTHR43179">
    <property type="entry name" value="RHAMNOSYLTRANSFERASE WBBL"/>
    <property type="match status" value="1"/>
</dbReference>
<dbReference type="EMBL" id="CP051167">
    <property type="protein sequence ID" value="QIZ71562.1"/>
    <property type="molecule type" value="Genomic_DNA"/>
</dbReference>
<gene>
    <name evidence="2" type="ORF">HCG48_14015</name>
</gene>
<protein>
    <submittedName>
        <fullName evidence="2">Glycosyltransferase family 2 protein</fullName>
    </submittedName>
</protein>